<sequence length="163" mass="17421">MVVAAVLVAALTGCGSEEAPAPDQQAERQTTVSSSESALPVVSLPAASSPVSRRPMPPSLPPPYIERVAWAQTEVGPSLQIYPTRAGREVSGDTVAESAWREVLALAPDGDTPGMRAQFDCHWTFARLVDPEKPSWNLEPARPVVSPNEMVASRCNPGFDEEN</sequence>
<evidence type="ECO:0008006" key="4">
    <source>
        <dbReference type="Google" id="ProtNLM"/>
    </source>
</evidence>
<dbReference type="InterPro" id="IPR019719">
    <property type="entry name" value="DUF2599"/>
</dbReference>
<organism evidence="2 3">
    <name type="scientific">Gordonia hirsuta DSM 44140 = NBRC 16056</name>
    <dbReference type="NCBI Taxonomy" id="1121927"/>
    <lineage>
        <taxon>Bacteria</taxon>
        <taxon>Bacillati</taxon>
        <taxon>Actinomycetota</taxon>
        <taxon>Actinomycetes</taxon>
        <taxon>Mycobacteriales</taxon>
        <taxon>Gordoniaceae</taxon>
        <taxon>Gordonia</taxon>
    </lineage>
</organism>
<feature type="compositionally biased region" description="Low complexity" evidence="1">
    <location>
        <begin position="37"/>
        <end position="54"/>
    </location>
</feature>
<dbReference type="AlphaFoldDB" id="L7L805"/>
<dbReference type="eggNOG" id="ENOG5033526">
    <property type="taxonomic scope" value="Bacteria"/>
</dbReference>
<feature type="compositionally biased region" description="Polar residues" evidence="1">
    <location>
        <begin position="27"/>
        <end position="36"/>
    </location>
</feature>
<comment type="caution">
    <text evidence="2">The sequence shown here is derived from an EMBL/GenBank/DDBJ whole genome shotgun (WGS) entry which is preliminary data.</text>
</comment>
<name>L7L805_9ACTN</name>
<dbReference type="STRING" id="1121927.GOHSU_14_00480"/>
<dbReference type="Proteomes" id="UP000053405">
    <property type="component" value="Unassembled WGS sequence"/>
</dbReference>
<evidence type="ECO:0000313" key="3">
    <source>
        <dbReference type="Proteomes" id="UP000053405"/>
    </source>
</evidence>
<feature type="region of interest" description="Disordered" evidence="1">
    <location>
        <begin position="16"/>
        <end position="58"/>
    </location>
</feature>
<dbReference type="RefSeq" id="WP_005937969.1">
    <property type="nucleotide sequence ID" value="NZ_ATVK01000046.1"/>
</dbReference>
<proteinExistence type="predicted"/>
<evidence type="ECO:0000313" key="2">
    <source>
        <dbReference type="EMBL" id="GAC56881.1"/>
    </source>
</evidence>
<protein>
    <recommendedName>
        <fullName evidence="4">DUF2599 domain-containing protein</fullName>
    </recommendedName>
</protein>
<accession>L7L805</accession>
<evidence type="ECO:0000256" key="1">
    <source>
        <dbReference type="SAM" id="MobiDB-lite"/>
    </source>
</evidence>
<dbReference type="OrthoDB" id="4412570at2"/>
<dbReference type="Pfam" id="PF10783">
    <property type="entry name" value="DUF2599"/>
    <property type="match status" value="1"/>
</dbReference>
<keyword evidence="3" id="KW-1185">Reference proteome</keyword>
<gene>
    <name evidence="2" type="ORF">GOHSU_14_00480</name>
</gene>
<dbReference type="EMBL" id="BANT01000014">
    <property type="protein sequence ID" value="GAC56881.1"/>
    <property type="molecule type" value="Genomic_DNA"/>
</dbReference>
<reference evidence="2 3" key="1">
    <citation type="submission" date="2012-12" db="EMBL/GenBank/DDBJ databases">
        <title>Whole genome shotgun sequence of Gordonia hirsuta NBRC 16056.</title>
        <authorList>
            <person name="Isaki-Nakamura S."/>
            <person name="Hosoyama A."/>
            <person name="Tsuchikane K."/>
            <person name="Katsumata H."/>
            <person name="Baba S."/>
            <person name="Yamazaki S."/>
            <person name="Fujita N."/>
        </authorList>
    </citation>
    <scope>NUCLEOTIDE SEQUENCE [LARGE SCALE GENOMIC DNA]</scope>
    <source>
        <strain evidence="2 3">NBRC 16056</strain>
    </source>
</reference>